<evidence type="ECO:0000259" key="6">
    <source>
        <dbReference type="PROSITE" id="PS51198"/>
    </source>
</evidence>
<dbReference type="InterPro" id="IPR027785">
    <property type="entry name" value="UvrD-like_helicase_C"/>
</dbReference>
<evidence type="ECO:0000256" key="4">
    <source>
        <dbReference type="ARBA" id="ARBA00022840"/>
    </source>
</evidence>
<comment type="caution">
    <text evidence="7">The sequence shown here is derived from an EMBL/GenBank/DDBJ whole genome shotgun (WGS) entry which is preliminary data.</text>
</comment>
<reference evidence="8" key="1">
    <citation type="submission" date="2023-07" db="EMBL/GenBank/DDBJ databases">
        <title>30 novel species of actinomycetes from the DSMZ collection.</title>
        <authorList>
            <person name="Nouioui I."/>
        </authorList>
    </citation>
    <scope>NUCLEOTIDE SEQUENCE [LARGE SCALE GENOMIC DNA]</scope>
    <source>
        <strain evidence="8">DSM 41886</strain>
    </source>
</reference>
<dbReference type="InterPro" id="IPR027417">
    <property type="entry name" value="P-loop_NTPase"/>
</dbReference>
<evidence type="ECO:0000256" key="3">
    <source>
        <dbReference type="ARBA" id="ARBA00022806"/>
    </source>
</evidence>
<feature type="binding site" evidence="5">
    <location>
        <begin position="198"/>
        <end position="205"/>
    </location>
    <ligand>
        <name>ATP</name>
        <dbReference type="ChEBI" id="CHEBI:30616"/>
    </ligand>
</feature>
<evidence type="ECO:0000256" key="5">
    <source>
        <dbReference type="PROSITE-ProRule" id="PRU00560"/>
    </source>
</evidence>
<feature type="domain" description="UvrD-like helicase ATP-binding" evidence="6">
    <location>
        <begin position="177"/>
        <end position="606"/>
    </location>
</feature>
<protein>
    <submittedName>
        <fullName evidence="7">ATP-binding domain-containing protein</fullName>
    </submittedName>
</protein>
<dbReference type="Gene3D" id="3.40.50.300">
    <property type="entry name" value="P-loop containing nucleotide triphosphate hydrolases"/>
    <property type="match status" value="3"/>
</dbReference>
<keyword evidence="1 5" id="KW-0547">Nucleotide-binding</keyword>
<dbReference type="Pfam" id="PF13538">
    <property type="entry name" value="UvrD_C_2"/>
    <property type="match status" value="1"/>
</dbReference>
<sequence length="762" mass="80654">MSTGGRAGDLTGEQAYLTRLYGRLDELRAEAGARLEGVLAATGLGHQGLAERDVAADELARRAARLDAVENGLCFGRLDMDDDERRYVGRMGILDGSADFEPLLIDWRAPAARPFYAATARSTEGVRRRRHIRTSGRRVTGVLDEEFDGLAEPAGDAALLAAVDAARTGRMSDIVATIQKEQDDIIRSPHTGVLVVQGGPGTGKTAVALHRAAYLLYTQRERLARSGVLIVGPNTTFLRYIGDVLPSLGESGVLLATVGELYPGVRARRPEAPAAAEVKGRAAMADVLAAAVRDRQEVPDAPFDIVYDEGTARLDPGDCAEARRVARESGLPHNQAAAVFRELALAALARGVAAQFGQDVLDGSSLLTAEDLEIIAADLAASPEVSAALDALWPRLTPQRLLRELYVSPERLAAAAPGLTAEERAGLLRPLDRLGWSVADVPLLDEAAELLGDDPAVLRAAEEEAAAERAERLALAGEALDIAYGSRTTDFDDGEEAEQLAAFDLIDAERLAERQAERDTRDAAERAAADRTWAFGHVVVDEAQELSAMAWRVLMRRCPARSMTVVGDIAQTGAPGGSRGSWADVLGPHVGSRFRRAELTVNYRLPARIAAVAAAVLHRIDPAARPPRAVRDTPAEPWRLAVPREELVAAAVRRAARECAGSPEGRVAVLAPAALVPALAAGAAAAGLADRVDVLDVGRAKGLEFDSVLVADPDGIAAASPRGLNDLYVALTRATQRLGVLHTGRTPPEPLALLRPPAAAAG</sequence>
<dbReference type="PROSITE" id="PS51198">
    <property type="entry name" value="UVRD_HELICASE_ATP_BIND"/>
    <property type="match status" value="1"/>
</dbReference>
<proteinExistence type="predicted"/>
<dbReference type="EMBL" id="JAVREV010000001">
    <property type="protein sequence ID" value="MDT0441571.1"/>
    <property type="molecule type" value="Genomic_DNA"/>
</dbReference>
<dbReference type="PANTHER" id="PTHR11070:SF45">
    <property type="entry name" value="DNA 3'-5' HELICASE"/>
    <property type="match status" value="1"/>
</dbReference>
<keyword evidence="8" id="KW-1185">Reference proteome</keyword>
<dbReference type="RefSeq" id="WP_311615437.1">
    <property type="nucleotide sequence ID" value="NZ_JAVREV010000001.1"/>
</dbReference>
<dbReference type="SUPFAM" id="SSF52540">
    <property type="entry name" value="P-loop containing nucleoside triphosphate hydrolases"/>
    <property type="match status" value="1"/>
</dbReference>
<dbReference type="GO" id="GO:0005524">
    <property type="term" value="F:ATP binding"/>
    <property type="evidence" value="ECO:0007669"/>
    <property type="project" value="UniProtKB-KW"/>
</dbReference>
<organism evidence="7 8">
    <name type="scientific">Streptomyces johnsoniae</name>
    <dbReference type="NCBI Taxonomy" id="3075532"/>
    <lineage>
        <taxon>Bacteria</taxon>
        <taxon>Bacillati</taxon>
        <taxon>Actinomycetota</taxon>
        <taxon>Actinomycetes</taxon>
        <taxon>Kitasatosporales</taxon>
        <taxon>Streptomycetaceae</taxon>
        <taxon>Streptomyces</taxon>
    </lineage>
</organism>
<name>A0ABU2RYS7_9ACTN</name>
<dbReference type="InterPro" id="IPR000212">
    <property type="entry name" value="DNA_helicase_UvrD/REP"/>
</dbReference>
<dbReference type="Proteomes" id="UP001183615">
    <property type="component" value="Unassembled WGS sequence"/>
</dbReference>
<evidence type="ECO:0000256" key="1">
    <source>
        <dbReference type="ARBA" id="ARBA00022741"/>
    </source>
</evidence>
<dbReference type="PANTHER" id="PTHR11070">
    <property type="entry name" value="UVRD / RECB / PCRA DNA HELICASE FAMILY MEMBER"/>
    <property type="match status" value="1"/>
</dbReference>
<keyword evidence="4 5" id="KW-0067">ATP-binding</keyword>
<keyword evidence="3 5" id="KW-0347">Helicase</keyword>
<evidence type="ECO:0000313" key="7">
    <source>
        <dbReference type="EMBL" id="MDT0441571.1"/>
    </source>
</evidence>
<dbReference type="InterPro" id="IPR014016">
    <property type="entry name" value="UvrD-like_ATP-bd"/>
</dbReference>
<evidence type="ECO:0000256" key="2">
    <source>
        <dbReference type="ARBA" id="ARBA00022801"/>
    </source>
</evidence>
<keyword evidence="2 5" id="KW-0378">Hydrolase</keyword>
<gene>
    <name evidence="7" type="ORF">RM779_03005</name>
</gene>
<evidence type="ECO:0000313" key="8">
    <source>
        <dbReference type="Proteomes" id="UP001183615"/>
    </source>
</evidence>
<accession>A0ABU2RYS7</accession>